<protein>
    <submittedName>
        <fullName evidence="1">Uncharacterized protein</fullName>
    </submittedName>
</protein>
<sequence length="81" mass="9282">MVEYGCLVNGQFSFRTEEIVQDQTWKMEAKVLILTLVGSKINVQARMLFLCARGDGRSHSHSHIRSDLSKRYRCYAISPTC</sequence>
<dbReference type="EMBL" id="BPLR01020864">
    <property type="protein sequence ID" value="GIX83386.1"/>
    <property type="molecule type" value="Genomic_DNA"/>
</dbReference>
<name>A0AAV4NF74_CAEEX</name>
<dbReference type="Proteomes" id="UP001054945">
    <property type="component" value="Unassembled WGS sequence"/>
</dbReference>
<gene>
    <name evidence="1" type="ORF">CEXT_435441</name>
</gene>
<dbReference type="AlphaFoldDB" id="A0AAV4NF74"/>
<organism evidence="1 2">
    <name type="scientific">Caerostris extrusa</name>
    <name type="common">Bark spider</name>
    <name type="synonym">Caerostris bankana</name>
    <dbReference type="NCBI Taxonomy" id="172846"/>
    <lineage>
        <taxon>Eukaryota</taxon>
        <taxon>Metazoa</taxon>
        <taxon>Ecdysozoa</taxon>
        <taxon>Arthropoda</taxon>
        <taxon>Chelicerata</taxon>
        <taxon>Arachnida</taxon>
        <taxon>Araneae</taxon>
        <taxon>Araneomorphae</taxon>
        <taxon>Entelegynae</taxon>
        <taxon>Araneoidea</taxon>
        <taxon>Araneidae</taxon>
        <taxon>Caerostris</taxon>
    </lineage>
</organism>
<comment type="caution">
    <text evidence="1">The sequence shown here is derived from an EMBL/GenBank/DDBJ whole genome shotgun (WGS) entry which is preliminary data.</text>
</comment>
<accession>A0AAV4NF74</accession>
<keyword evidence="2" id="KW-1185">Reference proteome</keyword>
<evidence type="ECO:0000313" key="2">
    <source>
        <dbReference type="Proteomes" id="UP001054945"/>
    </source>
</evidence>
<proteinExistence type="predicted"/>
<evidence type="ECO:0000313" key="1">
    <source>
        <dbReference type="EMBL" id="GIX83386.1"/>
    </source>
</evidence>
<reference evidence="1 2" key="1">
    <citation type="submission" date="2021-06" db="EMBL/GenBank/DDBJ databases">
        <title>Caerostris extrusa draft genome.</title>
        <authorList>
            <person name="Kono N."/>
            <person name="Arakawa K."/>
        </authorList>
    </citation>
    <scope>NUCLEOTIDE SEQUENCE [LARGE SCALE GENOMIC DNA]</scope>
</reference>